<dbReference type="SUPFAM" id="SSF74653">
    <property type="entry name" value="TolA/TonB C-terminal domain"/>
    <property type="match status" value="1"/>
</dbReference>
<reference evidence="3" key="1">
    <citation type="submission" date="2020-06" db="EMBL/GenBank/DDBJ databases">
        <authorList>
            <person name="Dong N."/>
        </authorList>
    </citation>
    <scope>NUCLEOTIDE SEQUENCE</scope>
    <source>
        <strain evidence="3">R1692</strain>
    </source>
</reference>
<dbReference type="Proteomes" id="UP001170954">
    <property type="component" value="Unassembled WGS sequence"/>
</dbReference>
<protein>
    <submittedName>
        <fullName evidence="3">Energy transducer TonB</fullName>
    </submittedName>
</protein>
<evidence type="ECO:0000313" key="3">
    <source>
        <dbReference type="EMBL" id="MDM1048161.1"/>
    </source>
</evidence>
<feature type="chain" id="PRO_5046470080" evidence="1">
    <location>
        <begin position="20"/>
        <end position="146"/>
    </location>
</feature>
<sequence length="146" mass="16418">MMRVILAFIGLLFASSAIAQERVDSVKLDTAIVRNVDKVPEFVGGVSAWSSFISRSFDAYDVISRLDSTDYVDFGIRQTAIMEFTVCEDGSICDIRVANKDKISPAFAKEVLRVMKRSPKWHPGLKNDKAVRTRIRQNIVGDFELK</sequence>
<name>A0ABT7NLM3_9SPHI</name>
<dbReference type="Gene3D" id="3.30.1150.10">
    <property type="match status" value="1"/>
</dbReference>
<feature type="signal peptide" evidence="1">
    <location>
        <begin position="1"/>
        <end position="19"/>
    </location>
</feature>
<proteinExistence type="predicted"/>
<dbReference type="InterPro" id="IPR037682">
    <property type="entry name" value="TonB_C"/>
</dbReference>
<keyword evidence="4" id="KW-1185">Reference proteome</keyword>
<evidence type="ECO:0000313" key="4">
    <source>
        <dbReference type="Proteomes" id="UP001170954"/>
    </source>
</evidence>
<evidence type="ECO:0000256" key="1">
    <source>
        <dbReference type="SAM" id="SignalP"/>
    </source>
</evidence>
<keyword evidence="1" id="KW-0732">Signal</keyword>
<accession>A0ABT7NLM3</accession>
<organism evidence="3 4">
    <name type="scientific">Sphingobacterium hotanense</name>
    <dbReference type="NCBI Taxonomy" id="649196"/>
    <lineage>
        <taxon>Bacteria</taxon>
        <taxon>Pseudomonadati</taxon>
        <taxon>Bacteroidota</taxon>
        <taxon>Sphingobacteriia</taxon>
        <taxon>Sphingobacteriales</taxon>
        <taxon>Sphingobacteriaceae</taxon>
        <taxon>Sphingobacterium</taxon>
    </lineage>
</organism>
<feature type="domain" description="TonB C-terminal" evidence="2">
    <location>
        <begin position="79"/>
        <end position="139"/>
    </location>
</feature>
<reference evidence="3" key="2">
    <citation type="journal article" date="2022" name="Sci. Total Environ.">
        <title>Prevalence, transmission, and molecular epidemiology of tet(X)-positive bacteria among humans, animals, and environmental niches in China: An epidemiological, and genomic-based study.</title>
        <authorList>
            <person name="Dong N."/>
            <person name="Zeng Y."/>
            <person name="Cai C."/>
            <person name="Sun C."/>
            <person name="Lu J."/>
            <person name="Liu C."/>
            <person name="Zhou H."/>
            <person name="Sun Q."/>
            <person name="Shu L."/>
            <person name="Wang H."/>
            <person name="Wang Y."/>
            <person name="Wang S."/>
            <person name="Wu C."/>
            <person name="Chan E.W."/>
            <person name="Chen G."/>
            <person name="Shen Z."/>
            <person name="Chen S."/>
            <person name="Zhang R."/>
        </authorList>
    </citation>
    <scope>NUCLEOTIDE SEQUENCE</scope>
    <source>
        <strain evidence="3">R1692</strain>
    </source>
</reference>
<evidence type="ECO:0000259" key="2">
    <source>
        <dbReference type="Pfam" id="PF03544"/>
    </source>
</evidence>
<dbReference type="EMBL" id="JACAGK010000017">
    <property type="protein sequence ID" value="MDM1048161.1"/>
    <property type="molecule type" value="Genomic_DNA"/>
</dbReference>
<comment type="caution">
    <text evidence="3">The sequence shown here is derived from an EMBL/GenBank/DDBJ whole genome shotgun (WGS) entry which is preliminary data.</text>
</comment>
<dbReference type="Pfam" id="PF03544">
    <property type="entry name" value="TonB_C"/>
    <property type="match status" value="1"/>
</dbReference>
<dbReference type="RefSeq" id="WP_149527088.1">
    <property type="nucleotide sequence ID" value="NZ_CP030848.1"/>
</dbReference>
<gene>
    <name evidence="3" type="ORF">HX018_07930</name>
</gene>